<dbReference type="NCBIfam" id="TIGR00231">
    <property type="entry name" value="small_GTP"/>
    <property type="match status" value="1"/>
</dbReference>
<dbReference type="PRINTS" id="PR00449">
    <property type="entry name" value="RASTRNSFRMNG"/>
</dbReference>
<dbReference type="PROSITE" id="PS51417">
    <property type="entry name" value="ARF"/>
    <property type="match status" value="1"/>
</dbReference>
<organism evidence="3 4">
    <name type="scientific">Tritrichomonas foetus</name>
    <dbReference type="NCBI Taxonomy" id="1144522"/>
    <lineage>
        <taxon>Eukaryota</taxon>
        <taxon>Metamonada</taxon>
        <taxon>Parabasalia</taxon>
        <taxon>Tritrichomonadida</taxon>
        <taxon>Tritrichomonadidae</taxon>
        <taxon>Tritrichomonas</taxon>
    </lineage>
</organism>
<gene>
    <name evidence="3" type="primary">VPS21</name>
    <name evidence="3" type="ORF">TRFO_09437</name>
</gene>
<dbReference type="SUPFAM" id="SSF52540">
    <property type="entry name" value="P-loop containing nucleoside triphosphate hydrolases"/>
    <property type="match status" value="1"/>
</dbReference>
<dbReference type="GeneID" id="94829572"/>
<dbReference type="InterPro" id="IPR027417">
    <property type="entry name" value="P-loop_NTPase"/>
</dbReference>
<dbReference type="CDD" id="cd00154">
    <property type="entry name" value="Rab"/>
    <property type="match status" value="1"/>
</dbReference>
<protein>
    <submittedName>
        <fullName evidence="3">Vacuolar protein sorting-associated protein 21</fullName>
    </submittedName>
</protein>
<dbReference type="Pfam" id="PF00071">
    <property type="entry name" value="Ras"/>
    <property type="match status" value="1"/>
</dbReference>
<dbReference type="PROSITE" id="PS51419">
    <property type="entry name" value="RAB"/>
    <property type="match status" value="1"/>
</dbReference>
<dbReference type="AlphaFoldDB" id="A0A1J4JIR6"/>
<name>A0A1J4JIR6_9EUKA</name>
<dbReference type="InterPro" id="IPR050227">
    <property type="entry name" value="Rab"/>
</dbReference>
<dbReference type="SMART" id="SM00173">
    <property type="entry name" value="RAS"/>
    <property type="match status" value="1"/>
</dbReference>
<dbReference type="SMART" id="SM00174">
    <property type="entry name" value="RHO"/>
    <property type="match status" value="1"/>
</dbReference>
<dbReference type="GO" id="GO:0003924">
    <property type="term" value="F:GTPase activity"/>
    <property type="evidence" value="ECO:0007669"/>
    <property type="project" value="InterPro"/>
</dbReference>
<reference evidence="3" key="1">
    <citation type="submission" date="2016-10" db="EMBL/GenBank/DDBJ databases">
        <authorList>
            <person name="Benchimol M."/>
            <person name="Almeida L.G."/>
            <person name="Vasconcelos A.T."/>
            <person name="Perreira-Neves A."/>
            <person name="Rosa I.A."/>
            <person name="Tasca T."/>
            <person name="Bogo M.R."/>
            <person name="de Souza W."/>
        </authorList>
    </citation>
    <scope>NUCLEOTIDE SEQUENCE [LARGE SCALE GENOMIC DNA]</scope>
    <source>
        <strain evidence="3">K</strain>
    </source>
</reference>
<dbReference type="InterPro" id="IPR001806">
    <property type="entry name" value="Small_GTPase"/>
</dbReference>
<evidence type="ECO:0000256" key="2">
    <source>
        <dbReference type="ARBA" id="ARBA00023134"/>
    </source>
</evidence>
<proteinExistence type="predicted"/>
<dbReference type="VEuPathDB" id="TrichDB:TRFO_09437"/>
<dbReference type="PROSITE" id="PS51421">
    <property type="entry name" value="RAS"/>
    <property type="match status" value="1"/>
</dbReference>
<sequence length="205" mass="22706">MNFSSPLYKIVLIGNAGVGKTSLIHSLIQRQFVEGFHATVGSSVHDWTAHTSQGDIELKIWDTAGQERYRSLAPISFRDAHAAIIVFDASFESSPDDEVNEWIASFHSTSGSDTPVYIVANKIDMVDQIDDSETQRDMSEKRKSVTTFLNRLAEEHSCKVFTTSAKNGDNVLELFEDIAKTVAQRHPSFVMAYPVQTGGNNSKCC</sequence>
<dbReference type="FunFam" id="3.40.50.300:FF:001204">
    <property type="entry name" value="Small GTP-binding protein, putative"/>
    <property type="match status" value="1"/>
</dbReference>
<comment type="caution">
    <text evidence="3">The sequence shown here is derived from an EMBL/GenBank/DDBJ whole genome shotgun (WGS) entry which is preliminary data.</text>
</comment>
<dbReference type="SMART" id="SM00175">
    <property type="entry name" value="RAB"/>
    <property type="match status" value="1"/>
</dbReference>
<accession>A0A1J4JIR6</accession>
<keyword evidence="4" id="KW-1185">Reference proteome</keyword>
<dbReference type="Gene3D" id="3.40.50.300">
    <property type="entry name" value="P-loop containing nucleotide triphosphate hydrolases"/>
    <property type="match status" value="1"/>
</dbReference>
<evidence type="ECO:0000256" key="1">
    <source>
        <dbReference type="ARBA" id="ARBA00022741"/>
    </source>
</evidence>
<dbReference type="Proteomes" id="UP000179807">
    <property type="component" value="Unassembled WGS sequence"/>
</dbReference>
<evidence type="ECO:0000313" key="3">
    <source>
        <dbReference type="EMBL" id="OHS97437.1"/>
    </source>
</evidence>
<dbReference type="PANTHER" id="PTHR47977">
    <property type="entry name" value="RAS-RELATED PROTEIN RAB"/>
    <property type="match status" value="1"/>
</dbReference>
<dbReference type="EMBL" id="MLAK01001115">
    <property type="protein sequence ID" value="OHS97437.1"/>
    <property type="molecule type" value="Genomic_DNA"/>
</dbReference>
<keyword evidence="1" id="KW-0547">Nucleotide-binding</keyword>
<evidence type="ECO:0000313" key="4">
    <source>
        <dbReference type="Proteomes" id="UP000179807"/>
    </source>
</evidence>
<dbReference type="InterPro" id="IPR005225">
    <property type="entry name" value="Small_GTP-bd"/>
</dbReference>
<dbReference type="RefSeq" id="XP_068350574.1">
    <property type="nucleotide sequence ID" value="XM_068494868.1"/>
</dbReference>
<keyword evidence="2" id="KW-0342">GTP-binding</keyword>
<dbReference type="GO" id="GO:0005525">
    <property type="term" value="F:GTP binding"/>
    <property type="evidence" value="ECO:0007669"/>
    <property type="project" value="UniProtKB-KW"/>
</dbReference>